<comment type="caution">
    <text evidence="1">The sequence shown here is derived from an EMBL/GenBank/DDBJ whole genome shotgun (WGS) entry which is preliminary data.</text>
</comment>
<gene>
    <name evidence="1" type="ORF">CLV63_105256</name>
</gene>
<organism evidence="1 2">
    <name type="scientific">Murinocardiopsis flavida</name>
    <dbReference type="NCBI Taxonomy" id="645275"/>
    <lineage>
        <taxon>Bacteria</taxon>
        <taxon>Bacillati</taxon>
        <taxon>Actinomycetota</taxon>
        <taxon>Actinomycetes</taxon>
        <taxon>Streptosporangiales</taxon>
        <taxon>Nocardiopsidaceae</taxon>
        <taxon>Murinocardiopsis</taxon>
    </lineage>
</organism>
<proteinExistence type="predicted"/>
<dbReference type="EMBL" id="PYGA01000005">
    <property type="protein sequence ID" value="PSK98582.1"/>
    <property type="molecule type" value="Genomic_DNA"/>
</dbReference>
<accession>A0A2P8DMY8</accession>
<reference evidence="1 2" key="1">
    <citation type="submission" date="2018-03" db="EMBL/GenBank/DDBJ databases">
        <title>Genomic Encyclopedia of Archaeal and Bacterial Type Strains, Phase II (KMG-II): from individual species to whole genera.</title>
        <authorList>
            <person name="Goeker M."/>
        </authorList>
    </citation>
    <scope>NUCLEOTIDE SEQUENCE [LARGE SCALE GENOMIC DNA]</scope>
    <source>
        <strain evidence="1 2">DSM 45312</strain>
    </source>
</reference>
<sequence length="91" mass="9473">MSNGAIGGGFVSTINPYPPLLPGLDPETAPIGSPIRLRSSMMGEAPARRPLARLTKAPRARGRRSARYKYLSALENSTIGVIPCSTGGPPG</sequence>
<dbReference type="AlphaFoldDB" id="A0A2P8DMY8"/>
<evidence type="ECO:0000313" key="1">
    <source>
        <dbReference type="EMBL" id="PSK98582.1"/>
    </source>
</evidence>
<evidence type="ECO:0000313" key="2">
    <source>
        <dbReference type="Proteomes" id="UP000240542"/>
    </source>
</evidence>
<name>A0A2P8DMY8_9ACTN</name>
<protein>
    <submittedName>
        <fullName evidence="1">Uncharacterized protein</fullName>
    </submittedName>
</protein>
<dbReference type="Proteomes" id="UP000240542">
    <property type="component" value="Unassembled WGS sequence"/>
</dbReference>
<keyword evidence="2" id="KW-1185">Reference proteome</keyword>